<organism evidence="1 2">
    <name type="scientific">Georgenia daeguensis</name>
    <dbReference type="NCBI Taxonomy" id="908355"/>
    <lineage>
        <taxon>Bacteria</taxon>
        <taxon>Bacillati</taxon>
        <taxon>Actinomycetota</taxon>
        <taxon>Actinomycetes</taxon>
        <taxon>Micrococcales</taxon>
        <taxon>Bogoriellaceae</taxon>
        <taxon>Georgenia</taxon>
    </lineage>
</organism>
<keyword evidence="2" id="KW-1185">Reference proteome</keyword>
<gene>
    <name evidence="1" type="ORF">GCM10022262_19220</name>
</gene>
<comment type="caution">
    <text evidence="1">The sequence shown here is derived from an EMBL/GenBank/DDBJ whole genome shotgun (WGS) entry which is preliminary data.</text>
</comment>
<reference evidence="2" key="1">
    <citation type="journal article" date="2019" name="Int. J. Syst. Evol. Microbiol.">
        <title>The Global Catalogue of Microorganisms (GCM) 10K type strain sequencing project: providing services to taxonomists for standard genome sequencing and annotation.</title>
        <authorList>
            <consortium name="The Broad Institute Genomics Platform"/>
            <consortium name="The Broad Institute Genome Sequencing Center for Infectious Disease"/>
            <person name="Wu L."/>
            <person name="Ma J."/>
        </authorList>
    </citation>
    <scope>NUCLEOTIDE SEQUENCE [LARGE SCALE GENOMIC DNA]</scope>
    <source>
        <strain evidence="2">JCM 17459</strain>
    </source>
</reference>
<evidence type="ECO:0000313" key="2">
    <source>
        <dbReference type="Proteomes" id="UP001499841"/>
    </source>
</evidence>
<evidence type="ECO:0000313" key="1">
    <source>
        <dbReference type="EMBL" id="GAA4287563.1"/>
    </source>
</evidence>
<sequence length="89" mass="9674">MSTSPARVTVVTAPGCPFYAGVVNTLDKLAERHDLTVIEVLAQTPEGMVLVDEFRPAMMPLVLVDGVYFSEGVLPAERLEQRLAETRSA</sequence>
<dbReference type="RefSeq" id="WP_345040378.1">
    <property type="nucleotide sequence ID" value="NZ_BAABBA010000008.1"/>
</dbReference>
<evidence type="ECO:0008006" key="3">
    <source>
        <dbReference type="Google" id="ProtNLM"/>
    </source>
</evidence>
<name>A0ABP8EUX8_9MICO</name>
<dbReference type="SUPFAM" id="SSF52833">
    <property type="entry name" value="Thioredoxin-like"/>
    <property type="match status" value="1"/>
</dbReference>
<protein>
    <recommendedName>
        <fullName evidence="3">Glutaredoxin</fullName>
    </recommendedName>
</protein>
<dbReference type="InterPro" id="IPR036249">
    <property type="entry name" value="Thioredoxin-like_sf"/>
</dbReference>
<accession>A0ABP8EUX8</accession>
<proteinExistence type="predicted"/>
<dbReference type="Proteomes" id="UP001499841">
    <property type="component" value="Unassembled WGS sequence"/>
</dbReference>
<dbReference type="EMBL" id="BAABBA010000008">
    <property type="protein sequence ID" value="GAA4287563.1"/>
    <property type="molecule type" value="Genomic_DNA"/>
</dbReference>